<evidence type="ECO:0000256" key="3">
    <source>
        <dbReference type="ARBA" id="ARBA00023004"/>
    </source>
</evidence>
<feature type="domain" description="Cytochrome c" evidence="4">
    <location>
        <begin position="70"/>
        <end position="152"/>
    </location>
</feature>
<gene>
    <name evidence="5" type="ORF">MNB_SV-15-1125</name>
</gene>
<keyword evidence="1" id="KW-0349">Heme</keyword>
<keyword evidence="2" id="KW-0479">Metal-binding</keyword>
<organism evidence="5">
    <name type="scientific">hydrothermal vent metagenome</name>
    <dbReference type="NCBI Taxonomy" id="652676"/>
    <lineage>
        <taxon>unclassified sequences</taxon>
        <taxon>metagenomes</taxon>
        <taxon>ecological metagenomes</taxon>
    </lineage>
</organism>
<dbReference type="AlphaFoldDB" id="A0A1W1EL75"/>
<sequence length="152" mass="16596">MKKILVTSLIVISILSAENNITIIKQATKIVDDIGDKTKAMAIKVKDKSSGIIESIKDTTKNFLDSNSSLQEIDGATLYSKCKGCHGSDGKIKALNKSPIIASQNIDKLIVKLKAYKNGERNKYGMGRLMTTQTESLSISEIKALSEYISKL</sequence>
<proteinExistence type="predicted"/>
<dbReference type="InterPro" id="IPR009056">
    <property type="entry name" value="Cyt_c-like_dom"/>
</dbReference>
<reference evidence="5" key="1">
    <citation type="submission" date="2016-10" db="EMBL/GenBank/DDBJ databases">
        <authorList>
            <person name="de Groot N.N."/>
        </authorList>
    </citation>
    <scope>NUCLEOTIDE SEQUENCE</scope>
</reference>
<accession>A0A1W1EL75</accession>
<dbReference type="SUPFAM" id="SSF46626">
    <property type="entry name" value="Cytochrome c"/>
    <property type="match status" value="1"/>
</dbReference>
<dbReference type="GO" id="GO:0009055">
    <property type="term" value="F:electron transfer activity"/>
    <property type="evidence" value="ECO:0007669"/>
    <property type="project" value="InterPro"/>
</dbReference>
<dbReference type="Gene3D" id="1.10.760.10">
    <property type="entry name" value="Cytochrome c-like domain"/>
    <property type="match status" value="1"/>
</dbReference>
<evidence type="ECO:0000256" key="1">
    <source>
        <dbReference type="ARBA" id="ARBA00022617"/>
    </source>
</evidence>
<dbReference type="PROSITE" id="PS51007">
    <property type="entry name" value="CYTC"/>
    <property type="match status" value="1"/>
</dbReference>
<dbReference type="Pfam" id="PF00034">
    <property type="entry name" value="Cytochrom_C"/>
    <property type="match status" value="1"/>
</dbReference>
<dbReference type="GO" id="GO:0020037">
    <property type="term" value="F:heme binding"/>
    <property type="evidence" value="ECO:0007669"/>
    <property type="project" value="InterPro"/>
</dbReference>
<evidence type="ECO:0000256" key="2">
    <source>
        <dbReference type="ARBA" id="ARBA00022723"/>
    </source>
</evidence>
<keyword evidence="3" id="KW-0408">Iron</keyword>
<evidence type="ECO:0000313" key="5">
    <source>
        <dbReference type="EMBL" id="SHO81546.1"/>
    </source>
</evidence>
<dbReference type="GO" id="GO:0046872">
    <property type="term" value="F:metal ion binding"/>
    <property type="evidence" value="ECO:0007669"/>
    <property type="project" value="UniProtKB-KW"/>
</dbReference>
<dbReference type="InterPro" id="IPR036909">
    <property type="entry name" value="Cyt_c-like_dom_sf"/>
</dbReference>
<protein>
    <submittedName>
        <fullName evidence="5">Cytochrome C553 (Soluble cytochrome f)</fullName>
    </submittedName>
</protein>
<name>A0A1W1EL75_9ZZZZ</name>
<evidence type="ECO:0000259" key="4">
    <source>
        <dbReference type="PROSITE" id="PS51007"/>
    </source>
</evidence>
<dbReference type="EMBL" id="FRYL01000041">
    <property type="protein sequence ID" value="SHO81546.1"/>
    <property type="molecule type" value="Genomic_DNA"/>
</dbReference>